<dbReference type="PROSITE" id="PS51257">
    <property type="entry name" value="PROKAR_LIPOPROTEIN"/>
    <property type="match status" value="1"/>
</dbReference>
<dbReference type="OrthoDB" id="9814548at2"/>
<evidence type="ECO:0000313" key="9">
    <source>
        <dbReference type="Proteomes" id="UP000186551"/>
    </source>
</evidence>
<dbReference type="FunFam" id="3.10.50.40:FF:000006">
    <property type="entry name" value="Peptidyl-prolyl cis-trans isomerase"/>
    <property type="match status" value="1"/>
</dbReference>
<dbReference type="InterPro" id="IPR046357">
    <property type="entry name" value="PPIase_dom_sf"/>
</dbReference>
<dbReference type="SUPFAM" id="SSF54534">
    <property type="entry name" value="FKBP-like"/>
    <property type="match status" value="1"/>
</dbReference>
<gene>
    <name evidence="8" type="ORF">A3841_03060</name>
</gene>
<evidence type="ECO:0000256" key="3">
    <source>
        <dbReference type="ARBA" id="ARBA00023110"/>
    </source>
</evidence>
<dbReference type="PANTHER" id="PTHR43811:SF19">
    <property type="entry name" value="39 KDA FK506-BINDING NUCLEAR PROTEIN"/>
    <property type="match status" value="1"/>
</dbReference>
<name>A0A1Q5P9X8_9BACT</name>
<organism evidence="8 9">
    <name type="scientific">Pontibacter flavimaris</name>
    <dbReference type="NCBI Taxonomy" id="1797110"/>
    <lineage>
        <taxon>Bacteria</taxon>
        <taxon>Pseudomonadati</taxon>
        <taxon>Bacteroidota</taxon>
        <taxon>Cytophagia</taxon>
        <taxon>Cytophagales</taxon>
        <taxon>Hymenobacteraceae</taxon>
        <taxon>Pontibacter</taxon>
    </lineage>
</organism>
<evidence type="ECO:0000256" key="6">
    <source>
        <dbReference type="RuleBase" id="RU003915"/>
    </source>
</evidence>
<dbReference type="EC" id="5.2.1.8" evidence="6"/>
<dbReference type="Pfam" id="PF00254">
    <property type="entry name" value="FKBP_C"/>
    <property type="match status" value="1"/>
</dbReference>
<dbReference type="STRING" id="1797110.A3841_03060"/>
<feature type="domain" description="PPIase FKBP-type" evidence="7">
    <location>
        <begin position="81"/>
        <end position="168"/>
    </location>
</feature>
<dbReference type="RefSeq" id="WP_073853601.1">
    <property type="nucleotide sequence ID" value="NZ_LVWA01000010.1"/>
</dbReference>
<proteinExistence type="inferred from homology"/>
<evidence type="ECO:0000313" key="8">
    <source>
        <dbReference type="EMBL" id="OKL38942.1"/>
    </source>
</evidence>
<evidence type="ECO:0000256" key="2">
    <source>
        <dbReference type="ARBA" id="ARBA00006577"/>
    </source>
</evidence>
<sequence>MIAILKHSTGSRLLQALLLLVVILGFAACKKDNTPQKEKDDKQIQQYFQANGIDPATVTKTSSGLYYQQLEAGAGDKVFPGDVVSVHYTGTLLNGTKFDSSVDRGKPFEFKVGVGGVIAGWDEGLPYMREGEKARLFIPSHLGYGRQNSGPIPANSPLVFEIEVLDILP</sequence>
<protein>
    <recommendedName>
        <fullName evidence="6">Peptidyl-prolyl cis-trans isomerase</fullName>
        <ecNumber evidence="6">5.2.1.8</ecNumber>
    </recommendedName>
</protein>
<keyword evidence="4 5" id="KW-0413">Isomerase</keyword>
<dbReference type="Proteomes" id="UP000186551">
    <property type="component" value="Unassembled WGS sequence"/>
</dbReference>
<dbReference type="InterPro" id="IPR001179">
    <property type="entry name" value="PPIase_FKBP_dom"/>
</dbReference>
<reference evidence="8 9" key="1">
    <citation type="submission" date="2016-03" db="EMBL/GenBank/DDBJ databases">
        <title>Genome sequence of Pontibacter sp. nov., of the family cytophagaceae, isolated from marine sediment of the Yellow Sea, China.</title>
        <authorList>
            <person name="Zhang G."/>
            <person name="Zhang R."/>
        </authorList>
    </citation>
    <scope>NUCLEOTIDE SEQUENCE [LARGE SCALE GENOMIC DNA]</scope>
    <source>
        <strain evidence="8 9">S10-8</strain>
    </source>
</reference>
<accession>A0A1Q5P9X8</accession>
<dbReference type="AlphaFoldDB" id="A0A1Q5P9X8"/>
<comment type="caution">
    <text evidence="8">The sequence shown here is derived from an EMBL/GenBank/DDBJ whole genome shotgun (WGS) entry which is preliminary data.</text>
</comment>
<dbReference type="GO" id="GO:0003755">
    <property type="term" value="F:peptidyl-prolyl cis-trans isomerase activity"/>
    <property type="evidence" value="ECO:0007669"/>
    <property type="project" value="UniProtKB-UniRule"/>
</dbReference>
<comment type="similarity">
    <text evidence="2 6">Belongs to the FKBP-type PPIase family.</text>
</comment>
<keyword evidence="3 5" id="KW-0697">Rotamase</keyword>
<dbReference type="PROSITE" id="PS50059">
    <property type="entry name" value="FKBP_PPIASE"/>
    <property type="match status" value="1"/>
</dbReference>
<dbReference type="PANTHER" id="PTHR43811">
    <property type="entry name" value="FKBP-TYPE PEPTIDYL-PROLYL CIS-TRANS ISOMERASE FKPA"/>
    <property type="match status" value="1"/>
</dbReference>
<dbReference type="EMBL" id="LVWA01000010">
    <property type="protein sequence ID" value="OKL38942.1"/>
    <property type="molecule type" value="Genomic_DNA"/>
</dbReference>
<evidence type="ECO:0000256" key="5">
    <source>
        <dbReference type="PROSITE-ProRule" id="PRU00277"/>
    </source>
</evidence>
<evidence type="ECO:0000256" key="4">
    <source>
        <dbReference type="ARBA" id="ARBA00023235"/>
    </source>
</evidence>
<evidence type="ECO:0000259" key="7">
    <source>
        <dbReference type="PROSITE" id="PS50059"/>
    </source>
</evidence>
<dbReference type="Gene3D" id="3.10.50.40">
    <property type="match status" value="1"/>
</dbReference>
<evidence type="ECO:0000256" key="1">
    <source>
        <dbReference type="ARBA" id="ARBA00000971"/>
    </source>
</evidence>
<comment type="catalytic activity">
    <reaction evidence="1 5 6">
        <text>[protein]-peptidylproline (omega=180) = [protein]-peptidylproline (omega=0)</text>
        <dbReference type="Rhea" id="RHEA:16237"/>
        <dbReference type="Rhea" id="RHEA-COMP:10747"/>
        <dbReference type="Rhea" id="RHEA-COMP:10748"/>
        <dbReference type="ChEBI" id="CHEBI:83833"/>
        <dbReference type="ChEBI" id="CHEBI:83834"/>
        <dbReference type="EC" id="5.2.1.8"/>
    </reaction>
</comment>
<keyword evidence="9" id="KW-1185">Reference proteome</keyword>